<keyword evidence="2" id="KW-1185">Reference proteome</keyword>
<evidence type="ECO:0000313" key="2">
    <source>
        <dbReference type="Proteomes" id="UP000278437"/>
    </source>
</evidence>
<dbReference type="Proteomes" id="UP000278437">
    <property type="component" value="Chromosome"/>
</dbReference>
<gene>
    <name evidence="1" type="ORF">STH12_00967</name>
</gene>
<reference evidence="2" key="1">
    <citation type="submission" date="2017-03" db="EMBL/GenBank/DDBJ databases">
        <title>Full genome sequence of a non-lethal Shewanella isolate that potentiates virulence of Vibio parahaemolyticus causing acute hepatopancreatic necrosis disease (AHPND) in shrimp.</title>
        <authorList>
            <person name="Prachumwat A."/>
            <person name="Sritunyalucksana K."/>
        </authorList>
    </citation>
    <scope>NUCLEOTIDE SEQUENCE [LARGE SCALE GENOMIC DNA]</scope>
    <source>
        <strain evidence="2">TH2012</strain>
    </source>
</reference>
<accession>A0ABN5TTT9</accession>
<dbReference type="EMBL" id="CP020373">
    <property type="protein sequence ID" value="AZQ10103.1"/>
    <property type="molecule type" value="Genomic_DNA"/>
</dbReference>
<proteinExistence type="predicted"/>
<organism evidence="1 2">
    <name type="scientific">Shewanella khirikhana</name>
    <dbReference type="NCBI Taxonomy" id="1965282"/>
    <lineage>
        <taxon>Bacteria</taxon>
        <taxon>Pseudomonadati</taxon>
        <taxon>Pseudomonadota</taxon>
        <taxon>Gammaproteobacteria</taxon>
        <taxon>Alteromonadales</taxon>
        <taxon>Shewanellaceae</taxon>
        <taxon>Shewanella</taxon>
    </lineage>
</organism>
<evidence type="ECO:0000313" key="1">
    <source>
        <dbReference type="EMBL" id="AZQ10103.1"/>
    </source>
</evidence>
<sequence length="36" mass="3987">MRKKAMRRKNAQKAIKATFSNAIKQLPAPEKGGLFG</sequence>
<name>A0ABN5TTT9_9GAMM</name>
<protein>
    <submittedName>
        <fullName evidence="1">Uncharacterized protein</fullName>
    </submittedName>
</protein>